<dbReference type="Proteomes" id="UP000002051">
    <property type="component" value="Unassembled WGS sequence"/>
</dbReference>
<dbReference type="EnsemblPlants" id="KEH15352">
    <property type="protein sequence ID" value="KEH15352"/>
    <property type="gene ID" value="MTR_1294s0010"/>
</dbReference>
<evidence type="ECO:0000313" key="1">
    <source>
        <dbReference type="EMBL" id="KEH15352.1"/>
    </source>
</evidence>
<sequence length="107" mass="11568">MTLTSSMLHIRIHGYSDDLNIVICVGFCTLSFYAINIDTVSSGVDTCFWIDRLLGEVPLCVRYRRLFELAEDRGISVDGGYERVRVGRGGGGLEVASSFVGVGGGDS</sequence>
<dbReference type="AlphaFoldDB" id="A0A072TDB3"/>
<keyword evidence="3" id="KW-1185">Reference proteome</keyword>
<organism evidence="1 3">
    <name type="scientific">Medicago truncatula</name>
    <name type="common">Barrel medic</name>
    <name type="synonym">Medicago tribuloides</name>
    <dbReference type="NCBI Taxonomy" id="3880"/>
    <lineage>
        <taxon>Eukaryota</taxon>
        <taxon>Viridiplantae</taxon>
        <taxon>Streptophyta</taxon>
        <taxon>Embryophyta</taxon>
        <taxon>Tracheophyta</taxon>
        <taxon>Spermatophyta</taxon>
        <taxon>Magnoliopsida</taxon>
        <taxon>eudicotyledons</taxon>
        <taxon>Gunneridae</taxon>
        <taxon>Pentapetalae</taxon>
        <taxon>rosids</taxon>
        <taxon>fabids</taxon>
        <taxon>Fabales</taxon>
        <taxon>Fabaceae</taxon>
        <taxon>Papilionoideae</taxon>
        <taxon>50 kb inversion clade</taxon>
        <taxon>NPAAA clade</taxon>
        <taxon>Hologalegina</taxon>
        <taxon>IRL clade</taxon>
        <taxon>Trifolieae</taxon>
        <taxon>Medicago</taxon>
    </lineage>
</organism>
<reference evidence="1 3" key="2">
    <citation type="journal article" date="2014" name="BMC Genomics">
        <title>An improved genome release (version Mt4.0) for the model legume Medicago truncatula.</title>
        <authorList>
            <person name="Tang H."/>
            <person name="Krishnakumar V."/>
            <person name="Bidwell S."/>
            <person name="Rosen B."/>
            <person name="Chan A."/>
            <person name="Zhou S."/>
            <person name="Gentzbittel L."/>
            <person name="Childs K.L."/>
            <person name="Yandell M."/>
            <person name="Gundlach H."/>
            <person name="Mayer K.F."/>
            <person name="Schwartz D.C."/>
            <person name="Town C.D."/>
        </authorList>
    </citation>
    <scope>GENOME REANNOTATION</scope>
    <source>
        <strain evidence="1">A17</strain>
        <strain evidence="2 3">cv. Jemalong A17</strain>
    </source>
</reference>
<dbReference type="EMBL" id="KL404018">
    <property type="protein sequence ID" value="KEH15352.1"/>
    <property type="molecule type" value="Genomic_DNA"/>
</dbReference>
<gene>
    <name evidence="1" type="ORF">MTR_1294s0010</name>
</gene>
<evidence type="ECO:0000313" key="3">
    <source>
        <dbReference type="Proteomes" id="UP000002051"/>
    </source>
</evidence>
<protein>
    <submittedName>
        <fullName evidence="1 2">Uncharacterized protein</fullName>
    </submittedName>
</protein>
<reference evidence="1 3" key="1">
    <citation type="journal article" date="2011" name="Nature">
        <title>The Medicago genome provides insight into the evolution of rhizobial symbioses.</title>
        <authorList>
            <person name="Young N.D."/>
            <person name="Debelle F."/>
            <person name="Oldroyd G.E."/>
            <person name="Geurts R."/>
            <person name="Cannon S.B."/>
            <person name="Udvardi M.K."/>
            <person name="Benedito V.A."/>
            <person name="Mayer K.F."/>
            <person name="Gouzy J."/>
            <person name="Schoof H."/>
            <person name="Van de Peer Y."/>
            <person name="Proost S."/>
            <person name="Cook D.R."/>
            <person name="Meyers B.C."/>
            <person name="Spannagl M."/>
            <person name="Cheung F."/>
            <person name="De Mita S."/>
            <person name="Krishnakumar V."/>
            <person name="Gundlach H."/>
            <person name="Zhou S."/>
            <person name="Mudge J."/>
            <person name="Bharti A.K."/>
            <person name="Murray J.D."/>
            <person name="Naoumkina M.A."/>
            <person name="Rosen B."/>
            <person name="Silverstein K.A."/>
            <person name="Tang H."/>
            <person name="Rombauts S."/>
            <person name="Zhao P.X."/>
            <person name="Zhou P."/>
            <person name="Barbe V."/>
            <person name="Bardou P."/>
            <person name="Bechner M."/>
            <person name="Bellec A."/>
            <person name="Berger A."/>
            <person name="Berges H."/>
            <person name="Bidwell S."/>
            <person name="Bisseling T."/>
            <person name="Choisne N."/>
            <person name="Couloux A."/>
            <person name="Denny R."/>
            <person name="Deshpande S."/>
            <person name="Dai X."/>
            <person name="Doyle J.J."/>
            <person name="Dudez A.M."/>
            <person name="Farmer A.D."/>
            <person name="Fouteau S."/>
            <person name="Franken C."/>
            <person name="Gibelin C."/>
            <person name="Gish J."/>
            <person name="Goldstein S."/>
            <person name="Gonzalez A.J."/>
            <person name="Green P.J."/>
            <person name="Hallab A."/>
            <person name="Hartog M."/>
            <person name="Hua A."/>
            <person name="Humphray S.J."/>
            <person name="Jeong D.H."/>
            <person name="Jing Y."/>
            <person name="Jocker A."/>
            <person name="Kenton S.M."/>
            <person name="Kim D.J."/>
            <person name="Klee K."/>
            <person name="Lai H."/>
            <person name="Lang C."/>
            <person name="Lin S."/>
            <person name="Macmil S.L."/>
            <person name="Magdelenat G."/>
            <person name="Matthews L."/>
            <person name="McCorrison J."/>
            <person name="Monaghan E.L."/>
            <person name="Mun J.H."/>
            <person name="Najar F.Z."/>
            <person name="Nicholson C."/>
            <person name="Noirot C."/>
            <person name="O'Bleness M."/>
            <person name="Paule C.R."/>
            <person name="Poulain J."/>
            <person name="Prion F."/>
            <person name="Qin B."/>
            <person name="Qu C."/>
            <person name="Retzel E.F."/>
            <person name="Riddle C."/>
            <person name="Sallet E."/>
            <person name="Samain S."/>
            <person name="Samson N."/>
            <person name="Sanders I."/>
            <person name="Saurat O."/>
            <person name="Scarpelli C."/>
            <person name="Schiex T."/>
            <person name="Segurens B."/>
            <person name="Severin A.J."/>
            <person name="Sherrier D.J."/>
            <person name="Shi R."/>
            <person name="Sims S."/>
            <person name="Singer S.R."/>
            <person name="Sinharoy S."/>
            <person name="Sterck L."/>
            <person name="Viollet A."/>
            <person name="Wang B.B."/>
            <person name="Wang K."/>
            <person name="Wang M."/>
            <person name="Wang X."/>
            <person name="Warfsmann J."/>
            <person name="Weissenbach J."/>
            <person name="White D.D."/>
            <person name="White J.D."/>
            <person name="Wiley G.B."/>
            <person name="Wincker P."/>
            <person name="Xing Y."/>
            <person name="Yang L."/>
            <person name="Yao Z."/>
            <person name="Ying F."/>
            <person name="Zhai J."/>
            <person name="Zhou L."/>
            <person name="Zuber A."/>
            <person name="Denarie J."/>
            <person name="Dixon R.A."/>
            <person name="May G.D."/>
            <person name="Schwartz D.C."/>
            <person name="Rogers J."/>
            <person name="Quetier F."/>
            <person name="Town C.D."/>
            <person name="Roe B.A."/>
        </authorList>
    </citation>
    <scope>NUCLEOTIDE SEQUENCE [LARGE SCALE GENOMIC DNA]</scope>
    <source>
        <strain evidence="1">A17</strain>
        <strain evidence="2 3">cv. Jemalong A17</strain>
    </source>
</reference>
<name>A0A072TDB3_MEDTR</name>
<dbReference type="HOGENOM" id="CLU_2213886_0_0_1"/>
<reference evidence="2" key="3">
    <citation type="submission" date="2015-06" db="UniProtKB">
        <authorList>
            <consortium name="EnsemblPlants"/>
        </authorList>
    </citation>
    <scope>IDENTIFICATION</scope>
    <source>
        <strain evidence="2">cv. Jemalong A17</strain>
    </source>
</reference>
<accession>A0A072TDB3</accession>
<proteinExistence type="predicted"/>
<evidence type="ECO:0000313" key="2">
    <source>
        <dbReference type="EnsemblPlants" id="KEH15352"/>
    </source>
</evidence>